<dbReference type="Proteomes" id="UP000838878">
    <property type="component" value="Chromosome 8"/>
</dbReference>
<organism evidence="1 2">
    <name type="scientific">Brenthis ino</name>
    <name type="common">lesser marbled fritillary</name>
    <dbReference type="NCBI Taxonomy" id="405034"/>
    <lineage>
        <taxon>Eukaryota</taxon>
        <taxon>Metazoa</taxon>
        <taxon>Ecdysozoa</taxon>
        <taxon>Arthropoda</taxon>
        <taxon>Hexapoda</taxon>
        <taxon>Insecta</taxon>
        <taxon>Pterygota</taxon>
        <taxon>Neoptera</taxon>
        <taxon>Endopterygota</taxon>
        <taxon>Lepidoptera</taxon>
        <taxon>Glossata</taxon>
        <taxon>Ditrysia</taxon>
        <taxon>Papilionoidea</taxon>
        <taxon>Nymphalidae</taxon>
        <taxon>Heliconiinae</taxon>
        <taxon>Argynnini</taxon>
        <taxon>Brenthis</taxon>
    </lineage>
</organism>
<proteinExistence type="predicted"/>
<gene>
    <name evidence="1" type="ORF">BINO364_LOCUS15128</name>
</gene>
<feature type="non-terminal residue" evidence="1">
    <location>
        <position position="141"/>
    </location>
</feature>
<name>A0A8J9YLN1_9NEOP</name>
<evidence type="ECO:0000313" key="1">
    <source>
        <dbReference type="EMBL" id="CAH0730111.1"/>
    </source>
</evidence>
<accession>A0A8J9YLN1</accession>
<evidence type="ECO:0000313" key="2">
    <source>
        <dbReference type="Proteomes" id="UP000838878"/>
    </source>
</evidence>
<dbReference type="EMBL" id="OV170228">
    <property type="protein sequence ID" value="CAH0730111.1"/>
    <property type="molecule type" value="Genomic_DNA"/>
</dbReference>
<protein>
    <submittedName>
        <fullName evidence="1">Uncharacterized protein</fullName>
    </submittedName>
</protein>
<reference evidence="1" key="1">
    <citation type="submission" date="2021-12" db="EMBL/GenBank/DDBJ databases">
        <authorList>
            <person name="Martin H S."/>
        </authorList>
    </citation>
    <scope>NUCLEOTIDE SEQUENCE</scope>
</reference>
<dbReference type="AlphaFoldDB" id="A0A8J9YLN1"/>
<sequence>MVTSHRGDGPGARLTPRFHAAIPIKRPKLYQCLKGTIVYEPWQATRGTRSSSWLHKHHNVVCGRVLNIQVDSAAAATRVKFSSLSITTIAHRRRRPALPRLARHAPTSPSVALDTTLQLASGLLLFHRTRFHLTFTYICCN</sequence>
<keyword evidence="2" id="KW-1185">Reference proteome</keyword>